<dbReference type="OrthoDB" id="8770295at2"/>
<keyword evidence="10 22" id="KW-0808">Transferase</keyword>
<dbReference type="GO" id="GO:0030412">
    <property type="term" value="F:formimidoyltetrahydrofolate cyclodeaminase activity"/>
    <property type="evidence" value="ECO:0007669"/>
    <property type="project" value="UniProtKB-EC"/>
</dbReference>
<organism evidence="22 23">
    <name type="scientific">Propioniciclava tarda</name>
    <dbReference type="NCBI Taxonomy" id="433330"/>
    <lineage>
        <taxon>Bacteria</taxon>
        <taxon>Bacillati</taxon>
        <taxon>Actinomycetota</taxon>
        <taxon>Actinomycetes</taxon>
        <taxon>Propionibacteriales</taxon>
        <taxon>Propionibacteriaceae</taxon>
        <taxon>Propioniciclava</taxon>
    </lineage>
</organism>
<evidence type="ECO:0000256" key="1">
    <source>
        <dbReference type="ARBA" id="ARBA00004114"/>
    </source>
</evidence>
<proteinExistence type="inferred from homology"/>
<evidence type="ECO:0000256" key="18">
    <source>
        <dbReference type="ARBA" id="ARBA00025915"/>
    </source>
</evidence>
<dbReference type="EC" id="2.1.2.5" evidence="6"/>
<dbReference type="SUPFAM" id="SSF55116">
    <property type="entry name" value="Formiminotransferase domain of formiminotransferase-cyclodeaminase"/>
    <property type="match status" value="2"/>
</dbReference>
<evidence type="ECO:0000256" key="11">
    <source>
        <dbReference type="ARBA" id="ARBA00022808"/>
    </source>
</evidence>
<keyword evidence="15" id="KW-0456">Lyase</keyword>
<dbReference type="InterPro" id="IPR022384">
    <property type="entry name" value="FormiminoTrfase_cat_dom_sf"/>
</dbReference>
<evidence type="ECO:0000256" key="4">
    <source>
        <dbReference type="ARBA" id="ARBA00008297"/>
    </source>
</evidence>
<dbReference type="Pfam" id="PF04961">
    <property type="entry name" value="FTCD_C"/>
    <property type="match status" value="1"/>
</dbReference>
<dbReference type="SUPFAM" id="SSF101262">
    <property type="entry name" value="Methenyltetrahydrofolate cyclohydrolase-like"/>
    <property type="match status" value="1"/>
</dbReference>
<dbReference type="InterPro" id="IPR013802">
    <property type="entry name" value="Formiminotransferase_C"/>
</dbReference>
<dbReference type="PANTHER" id="PTHR12234:SF1">
    <property type="entry name" value="FORMIMINOTRANSFERASE N-TERMINAL SUBDOMAIN-CONTAINING PROTEIN"/>
    <property type="match status" value="1"/>
</dbReference>
<dbReference type="GO" id="GO:0005542">
    <property type="term" value="F:folic acid binding"/>
    <property type="evidence" value="ECO:0007669"/>
    <property type="project" value="UniProtKB-KW"/>
</dbReference>
<evidence type="ECO:0000256" key="6">
    <source>
        <dbReference type="ARBA" id="ARBA00012252"/>
    </source>
</evidence>
<evidence type="ECO:0000256" key="16">
    <source>
        <dbReference type="ARBA" id="ARBA00023268"/>
    </source>
</evidence>
<dbReference type="Gene3D" id="3.30.70.670">
    <property type="entry name" value="Formiminotransferase, C-terminal subdomain"/>
    <property type="match status" value="1"/>
</dbReference>
<dbReference type="Gene3D" id="1.20.120.680">
    <property type="entry name" value="Formiminotetrahydrofolate cyclodeaminase monomer, up-and-down helical bundle"/>
    <property type="match status" value="1"/>
</dbReference>
<evidence type="ECO:0000259" key="21">
    <source>
        <dbReference type="SMART" id="SM01222"/>
    </source>
</evidence>
<dbReference type="AlphaFoldDB" id="A0A4Q9KK30"/>
<keyword evidence="12" id="KW-0290">Folate-binding</keyword>
<dbReference type="GO" id="GO:0030409">
    <property type="term" value="F:glutamate formimidoyltransferase activity"/>
    <property type="evidence" value="ECO:0007669"/>
    <property type="project" value="UniProtKB-EC"/>
</dbReference>
<dbReference type="InterPro" id="IPR012886">
    <property type="entry name" value="Formiminotransferase_N"/>
</dbReference>
<evidence type="ECO:0000256" key="3">
    <source>
        <dbReference type="ARBA" id="ARBA00005082"/>
    </source>
</evidence>
<dbReference type="EMBL" id="SDMR01000009">
    <property type="protein sequence ID" value="TBT94803.1"/>
    <property type="molecule type" value="Genomic_DNA"/>
</dbReference>
<dbReference type="RefSeq" id="WP_131172119.1">
    <property type="nucleotide sequence ID" value="NZ_FXTL01000009.1"/>
</dbReference>
<dbReference type="Gene3D" id="3.30.990.10">
    <property type="entry name" value="Formiminotransferase, N-terminal subdomain"/>
    <property type="match status" value="1"/>
</dbReference>
<feature type="domain" description="Formiminotransferase N-terminal subdomain" evidence="21">
    <location>
        <begin position="4"/>
        <end position="181"/>
    </location>
</feature>
<evidence type="ECO:0000256" key="15">
    <source>
        <dbReference type="ARBA" id="ARBA00023239"/>
    </source>
</evidence>
<keyword evidence="23" id="KW-1185">Reference proteome</keyword>
<dbReference type="Pfam" id="PF02971">
    <property type="entry name" value="FTCD"/>
    <property type="match status" value="1"/>
</dbReference>
<dbReference type="Pfam" id="PF07837">
    <property type="entry name" value="FTCD_N"/>
    <property type="match status" value="1"/>
</dbReference>
<dbReference type="SMART" id="SM01222">
    <property type="entry name" value="FTCD_N"/>
    <property type="match status" value="1"/>
</dbReference>
<comment type="function">
    <text evidence="17">Folate-dependent enzyme, that displays both transferase and deaminase activity. Serves to channel one-carbon units from formiminoglutamate to the folate pool.</text>
</comment>
<evidence type="ECO:0000256" key="9">
    <source>
        <dbReference type="ARBA" id="ARBA00022490"/>
    </source>
</evidence>
<evidence type="ECO:0000313" key="23">
    <source>
        <dbReference type="Proteomes" id="UP000291933"/>
    </source>
</evidence>
<dbReference type="InterPro" id="IPR037070">
    <property type="entry name" value="Formiminotransferase_C_sf"/>
</dbReference>
<name>A0A4Q9KK30_PROTD</name>
<sequence>MSAQIVECVPNFSEGRDLAKIKQITDAIEAVSGVTLLDVDPGADTNRTVVTFIGSPDAVAEGAFAAIATAASVLDMTTHTGSHPRMGATDVCPFVPVQGITLDECAEIARTVGRRAADELGMPVYLYEAAASTPERQNLAAVRRGEYEGLAAKLADPHWRPDFGPTTPHPRAGALIIGARPFLIAYNVTLNTRDKALATDIAFELREKGRVARTPNPSPIYSRGAILKYAEGAYPCGTCGFVGETFAAAAAHASDAHGYDLRHLLDLNDVPDAVVGQKVYKPGLFSHCKAIGWVVPEYDRAQISINLTDFTVTPPHLVLEAARRLATERGLVVTGSELVGLIPYEALADAGRYYLQTQGRTPGVPTSDLLATAVQSMGLSDVSPFDVATKVLGAPKTDAGPLVNLTVAGLADEVSRDTPAPGGGSIAALAGALAAALASMVAALTQGRGAASDVDAAMVEISVEAQSVKNQLIAAVDADTDAFTAYMDARRLPQATPEAKAARAAAMQDGLKVAIDVPMGTARASLRAMELADRVTREGNQASLTDGAVGVQLGFAGVRGAVWNALINLAQITDADYAAGVRAECDHLVARAREVLAANGDYADAKLA</sequence>
<reference evidence="22 23" key="1">
    <citation type="submission" date="2019-01" db="EMBL/GenBank/DDBJ databases">
        <title>Lactibacter flavus gen. nov., sp. nov., a novel bacterium of the family Propionibacteriaceae isolated from raw milk and dairy products.</title>
        <authorList>
            <person name="Huptas C."/>
            <person name="Wenning M."/>
            <person name="Breitenwieser F."/>
            <person name="Doll E."/>
            <person name="Von Neubeck M."/>
            <person name="Busse H.-J."/>
            <person name="Scherer S."/>
        </authorList>
    </citation>
    <scope>NUCLEOTIDE SEQUENCE [LARGE SCALE GENOMIC DNA]</scope>
    <source>
        <strain evidence="22 23">DSM 22130</strain>
    </source>
</reference>
<comment type="pathway">
    <text evidence="3">Amino-acid degradation; L-histidine degradation into L-glutamate; L-glutamate from N-formimidoyl-L-glutamate (transferase route): step 1/1.</text>
</comment>
<evidence type="ECO:0000256" key="17">
    <source>
        <dbReference type="ARBA" id="ARBA00025506"/>
    </source>
</evidence>
<protein>
    <recommendedName>
        <fullName evidence="8">Formimidoyltransferase-cyclodeaminase</fullName>
        <ecNumber evidence="6">2.1.2.5</ecNumber>
        <ecNumber evidence="7">4.3.1.4</ecNumber>
    </recommendedName>
    <alternativeName>
        <fullName evidence="19">Formiminotransferase-cyclodeaminase</fullName>
    </alternativeName>
</protein>
<dbReference type="GO" id="GO:0005814">
    <property type="term" value="C:centriole"/>
    <property type="evidence" value="ECO:0007669"/>
    <property type="project" value="UniProtKB-SubCell"/>
</dbReference>
<dbReference type="InterPro" id="IPR037064">
    <property type="entry name" value="Formiminotransferase_N_sf"/>
</dbReference>
<evidence type="ECO:0000256" key="12">
    <source>
        <dbReference type="ARBA" id="ARBA00022954"/>
    </source>
</evidence>
<evidence type="ECO:0000313" key="22">
    <source>
        <dbReference type="EMBL" id="TBT94803.1"/>
    </source>
</evidence>
<dbReference type="UniPathway" id="UPA00379">
    <property type="reaction ID" value="UER00555"/>
</dbReference>
<dbReference type="GO" id="GO:0019557">
    <property type="term" value="P:L-histidine catabolic process to glutamate and formate"/>
    <property type="evidence" value="ECO:0007669"/>
    <property type="project" value="UniProtKB-UniPathway"/>
</dbReference>
<evidence type="ECO:0000256" key="2">
    <source>
        <dbReference type="ARBA" id="ARBA00004555"/>
    </source>
</evidence>
<comment type="subcellular location">
    <subcellularLocation>
        <location evidence="1">Cytoplasm</location>
        <location evidence="1">Cytoskeleton</location>
        <location evidence="1">Microtubule organizing center</location>
        <location evidence="1">Centrosome</location>
        <location evidence="1">Centriole</location>
    </subcellularLocation>
    <subcellularLocation>
        <location evidence="2">Golgi apparatus</location>
    </subcellularLocation>
</comment>
<evidence type="ECO:0000256" key="14">
    <source>
        <dbReference type="ARBA" id="ARBA00023212"/>
    </source>
</evidence>
<keyword evidence="11" id="KW-0369">Histidine metabolism</keyword>
<keyword evidence="13" id="KW-0333">Golgi apparatus</keyword>
<gene>
    <name evidence="22" type="primary">ftcD</name>
    <name evidence="22" type="ORF">ET996_08425</name>
</gene>
<comment type="similarity">
    <text evidence="4">In the N-terminal section; belongs to the formiminotransferase family.</text>
</comment>
<dbReference type="InterPro" id="IPR004227">
    <property type="entry name" value="Formiminotransferase_cat"/>
</dbReference>
<feature type="domain" description="Formiminotransferase C-terminal subdomain" evidence="20">
    <location>
        <begin position="182"/>
        <end position="395"/>
    </location>
</feature>
<evidence type="ECO:0000256" key="8">
    <source>
        <dbReference type="ARBA" id="ARBA00017787"/>
    </source>
</evidence>
<comment type="subunit">
    <text evidence="18">Homooctamer, including four polyglutamate binding sites. The subunits are arranged as a tetramer of dimers, and form a planar ring-shaped structure.</text>
</comment>
<evidence type="ECO:0000256" key="10">
    <source>
        <dbReference type="ARBA" id="ARBA00022679"/>
    </source>
</evidence>
<dbReference type="InterPro" id="IPR051623">
    <property type="entry name" value="FTCD"/>
</dbReference>
<dbReference type="GO" id="GO:0019556">
    <property type="term" value="P:L-histidine catabolic process to glutamate and formamide"/>
    <property type="evidence" value="ECO:0007669"/>
    <property type="project" value="UniProtKB-UniPathway"/>
</dbReference>
<evidence type="ECO:0000259" key="20">
    <source>
        <dbReference type="SMART" id="SM01221"/>
    </source>
</evidence>
<dbReference type="NCBIfam" id="TIGR02024">
    <property type="entry name" value="FtcD"/>
    <property type="match status" value="1"/>
</dbReference>
<evidence type="ECO:0000256" key="7">
    <source>
        <dbReference type="ARBA" id="ARBA00012998"/>
    </source>
</evidence>
<accession>A0A4Q9KK30</accession>
<dbReference type="PANTHER" id="PTHR12234">
    <property type="entry name" value="FORMIMINOTRANSFERASE-CYCLODEAMINASE"/>
    <property type="match status" value="1"/>
</dbReference>
<dbReference type="Proteomes" id="UP000291933">
    <property type="component" value="Unassembled WGS sequence"/>
</dbReference>
<evidence type="ECO:0000256" key="19">
    <source>
        <dbReference type="ARBA" id="ARBA00030029"/>
    </source>
</evidence>
<evidence type="ECO:0000256" key="13">
    <source>
        <dbReference type="ARBA" id="ARBA00023034"/>
    </source>
</evidence>
<dbReference type="SMART" id="SM01221">
    <property type="entry name" value="FTCD"/>
    <property type="match status" value="1"/>
</dbReference>
<comment type="similarity">
    <text evidence="5">In the C-terminal section; belongs to the cyclodeaminase/cyclohydrolase family.</text>
</comment>
<dbReference type="InterPro" id="IPR007044">
    <property type="entry name" value="Cyclodeamin/CycHdrlase"/>
</dbReference>
<keyword evidence="9" id="KW-0963">Cytoplasm</keyword>
<dbReference type="EC" id="4.3.1.4" evidence="7"/>
<evidence type="ECO:0000256" key="5">
    <source>
        <dbReference type="ARBA" id="ARBA00010825"/>
    </source>
</evidence>
<keyword evidence="14" id="KW-0206">Cytoskeleton</keyword>
<keyword evidence="16" id="KW-0511">Multifunctional enzyme</keyword>
<dbReference type="InterPro" id="IPR036178">
    <property type="entry name" value="Formintransfe-cycloase-like_sf"/>
</dbReference>
<comment type="caution">
    <text evidence="22">The sequence shown here is derived from an EMBL/GenBank/DDBJ whole genome shotgun (WGS) entry which is preliminary data.</text>
</comment>